<keyword evidence="5" id="KW-0145">Chemotaxis</keyword>
<dbReference type="Proteomes" id="UP000215405">
    <property type="component" value="Unassembled WGS sequence"/>
</dbReference>
<feature type="transmembrane region" description="Helical" evidence="13">
    <location>
        <begin position="197"/>
        <end position="225"/>
    </location>
</feature>
<feature type="transmembrane region" description="Helical" evidence="13">
    <location>
        <begin position="32"/>
        <end position="54"/>
    </location>
</feature>
<keyword evidence="16" id="KW-0969">Cilium</keyword>
<name>A0A231V2V9_9HYPH</name>
<feature type="domain" description="MotA/TolQ/ExbB proton channel" evidence="14">
    <location>
        <begin position="121"/>
        <end position="232"/>
    </location>
</feature>
<dbReference type="PROSITE" id="PS01307">
    <property type="entry name" value="MOTA"/>
    <property type="match status" value="1"/>
</dbReference>
<evidence type="ECO:0000256" key="12">
    <source>
        <dbReference type="ARBA" id="ARBA00023136"/>
    </source>
</evidence>
<keyword evidence="6" id="KW-0997">Cell inner membrane</keyword>
<dbReference type="GO" id="GO:0005886">
    <property type="term" value="C:plasma membrane"/>
    <property type="evidence" value="ECO:0007669"/>
    <property type="project" value="UniProtKB-SubCell"/>
</dbReference>
<comment type="subcellular location">
    <subcellularLocation>
        <location evidence="1">Cell inner membrane</location>
        <topology evidence="1">Multi-pass membrane protein</topology>
    </subcellularLocation>
</comment>
<dbReference type="Pfam" id="PF01618">
    <property type="entry name" value="MotA_ExbB"/>
    <property type="match status" value="1"/>
</dbReference>
<reference evidence="17" key="1">
    <citation type="journal article" date="2017" name="Int. J. Syst. Evol. Microbiol.">
        <title>Notoacmeibacter marinus gen. nov., sp. nov., isolated from the gut of a limpet and proposal of Notoacmeibacteraceae fam. nov. in the order Rhizobiales of the class Alphaproteobacteria.</title>
        <authorList>
            <person name="Huang Z."/>
            <person name="Guo F."/>
            <person name="Lai Q."/>
        </authorList>
    </citation>
    <scope>NUCLEOTIDE SEQUENCE [LARGE SCALE GENOMIC DNA]</scope>
    <source>
        <strain evidence="17">XMTR2A4</strain>
    </source>
</reference>
<keyword evidence="12 13" id="KW-0472">Membrane</keyword>
<gene>
    <name evidence="16" type="ORF">B7H23_06155</name>
</gene>
<evidence type="ECO:0000256" key="13">
    <source>
        <dbReference type="SAM" id="Phobius"/>
    </source>
</evidence>
<dbReference type="EMBL" id="NBYO01000001">
    <property type="protein sequence ID" value="OXT02477.1"/>
    <property type="molecule type" value="Genomic_DNA"/>
</dbReference>
<keyword evidence="9" id="KW-0375">Hydrogen ion transport</keyword>
<keyword evidence="16" id="KW-0282">Flagellum</keyword>
<organism evidence="16 17">
    <name type="scientific">Notoacmeibacter marinus</name>
    <dbReference type="NCBI Taxonomy" id="1876515"/>
    <lineage>
        <taxon>Bacteria</taxon>
        <taxon>Pseudomonadati</taxon>
        <taxon>Pseudomonadota</taxon>
        <taxon>Alphaproteobacteria</taxon>
        <taxon>Hyphomicrobiales</taxon>
        <taxon>Notoacmeibacteraceae</taxon>
        <taxon>Notoacmeibacter</taxon>
    </lineage>
</organism>
<evidence type="ECO:0000256" key="10">
    <source>
        <dbReference type="ARBA" id="ARBA00022989"/>
    </source>
</evidence>
<protein>
    <submittedName>
        <fullName evidence="16">Flagellar motor stator protein MotA</fullName>
    </submittedName>
</protein>
<dbReference type="GO" id="GO:0006935">
    <property type="term" value="P:chemotaxis"/>
    <property type="evidence" value="ECO:0007669"/>
    <property type="project" value="UniProtKB-KW"/>
</dbReference>
<evidence type="ECO:0000259" key="14">
    <source>
        <dbReference type="Pfam" id="PF01618"/>
    </source>
</evidence>
<keyword evidence="8" id="KW-0283">Flagellar rotation</keyword>
<evidence type="ECO:0000256" key="7">
    <source>
        <dbReference type="ARBA" id="ARBA00022692"/>
    </source>
</evidence>
<evidence type="ECO:0000256" key="6">
    <source>
        <dbReference type="ARBA" id="ARBA00022519"/>
    </source>
</evidence>
<dbReference type="GO" id="GO:1902600">
    <property type="term" value="P:proton transmembrane transport"/>
    <property type="evidence" value="ECO:0007669"/>
    <property type="project" value="UniProtKB-KW"/>
</dbReference>
<comment type="similarity">
    <text evidence="2">Belongs to the MotA family.</text>
</comment>
<dbReference type="InterPro" id="IPR046786">
    <property type="entry name" value="MotA_N"/>
</dbReference>
<dbReference type="NCBIfam" id="TIGR03818">
    <property type="entry name" value="MotA1"/>
    <property type="match status" value="1"/>
</dbReference>
<keyword evidence="3" id="KW-0813">Transport</keyword>
<evidence type="ECO:0000256" key="2">
    <source>
        <dbReference type="ARBA" id="ARBA00008038"/>
    </source>
</evidence>
<keyword evidence="7 13" id="KW-0812">Transmembrane</keyword>
<evidence type="ECO:0000256" key="8">
    <source>
        <dbReference type="ARBA" id="ARBA00022779"/>
    </source>
</evidence>
<evidence type="ECO:0000256" key="9">
    <source>
        <dbReference type="ARBA" id="ARBA00022781"/>
    </source>
</evidence>
<evidence type="ECO:0000259" key="15">
    <source>
        <dbReference type="Pfam" id="PF20560"/>
    </source>
</evidence>
<dbReference type="RefSeq" id="WP_094076432.1">
    <property type="nucleotide sequence ID" value="NZ_NBYO01000001.1"/>
</dbReference>
<evidence type="ECO:0000256" key="5">
    <source>
        <dbReference type="ARBA" id="ARBA00022500"/>
    </source>
</evidence>
<dbReference type="PANTHER" id="PTHR30433">
    <property type="entry name" value="CHEMOTAXIS PROTEIN MOTA"/>
    <property type="match status" value="1"/>
</dbReference>
<accession>A0A231V2V9</accession>
<dbReference type="AlphaFoldDB" id="A0A231V2V9"/>
<keyword evidence="4" id="KW-1003">Cell membrane</keyword>
<dbReference type="InterPro" id="IPR022522">
    <property type="entry name" value="Flagellar_motor_stator_MotA"/>
</dbReference>
<dbReference type="OrthoDB" id="9782603at2"/>
<evidence type="ECO:0000256" key="11">
    <source>
        <dbReference type="ARBA" id="ARBA00023065"/>
    </source>
</evidence>
<evidence type="ECO:0000256" key="4">
    <source>
        <dbReference type="ARBA" id="ARBA00022475"/>
    </source>
</evidence>
<evidence type="ECO:0000256" key="1">
    <source>
        <dbReference type="ARBA" id="ARBA00004429"/>
    </source>
</evidence>
<feature type="transmembrane region" description="Helical" evidence="13">
    <location>
        <begin position="164"/>
        <end position="185"/>
    </location>
</feature>
<keyword evidence="11" id="KW-0406">Ion transport</keyword>
<keyword evidence="17" id="KW-1185">Reference proteome</keyword>
<evidence type="ECO:0000256" key="3">
    <source>
        <dbReference type="ARBA" id="ARBA00022448"/>
    </source>
</evidence>
<feature type="domain" description="Motility protein A N-terminal" evidence="15">
    <location>
        <begin position="5"/>
        <end position="91"/>
    </location>
</feature>
<dbReference type="InterPro" id="IPR047055">
    <property type="entry name" value="MotA-like"/>
</dbReference>
<dbReference type="GO" id="GO:0071978">
    <property type="term" value="P:bacterial-type flagellum-dependent swarming motility"/>
    <property type="evidence" value="ECO:0007669"/>
    <property type="project" value="InterPro"/>
</dbReference>
<sequence length="287" mass="30966">MGVLLGIVITFGCVIGGYMAMGGHVEVLVQPWEYVIIGGAALGTFLMANSMPVVKDTGKSLMEAMKGKASTEQDYLNMLSLLYTLLRQLKDRPKSEFENHIDNPDSSPIFEAYPTIQKNAEFRNFICDYLRLIMVGNARPHEVEALMEEEIQTLRRDALKGYHALQAVADGLPALGIVAAVLGVVKAMGKINSTPEVLGGLIGAALVGTFFGIFASYAIVGPLAAKVKLIREKNMRKYFVAKQTLIAHMNGSVPQVALEFGRKAISAHDRPSINAVEEATVTAGVVA</sequence>
<proteinExistence type="inferred from homology"/>
<comment type="caution">
    <text evidence="16">The sequence shown here is derived from an EMBL/GenBank/DDBJ whole genome shotgun (WGS) entry which is preliminary data.</text>
</comment>
<keyword evidence="16" id="KW-0966">Cell projection</keyword>
<dbReference type="PANTHER" id="PTHR30433:SF4">
    <property type="entry name" value="MOTILITY PROTEIN A"/>
    <property type="match status" value="1"/>
</dbReference>
<dbReference type="InterPro" id="IPR002898">
    <property type="entry name" value="MotA_ExbB_proton_chnl"/>
</dbReference>
<dbReference type="InterPro" id="IPR000540">
    <property type="entry name" value="Flag_MotA_CS"/>
</dbReference>
<dbReference type="Pfam" id="PF20560">
    <property type="entry name" value="MotA_N"/>
    <property type="match status" value="1"/>
</dbReference>
<keyword evidence="10 13" id="KW-1133">Transmembrane helix</keyword>
<evidence type="ECO:0000313" key="17">
    <source>
        <dbReference type="Proteomes" id="UP000215405"/>
    </source>
</evidence>
<evidence type="ECO:0000313" key="16">
    <source>
        <dbReference type="EMBL" id="OXT02477.1"/>
    </source>
</evidence>